<gene>
    <name evidence="1" type="ORF">ACFPCS_00495</name>
</gene>
<proteinExistence type="predicted"/>
<reference evidence="2" key="1">
    <citation type="journal article" date="2019" name="Int. J. Syst. Evol. Microbiol.">
        <title>The Global Catalogue of Microorganisms (GCM) 10K type strain sequencing project: providing services to taxonomists for standard genome sequencing and annotation.</title>
        <authorList>
            <consortium name="The Broad Institute Genomics Platform"/>
            <consortium name="The Broad Institute Genome Sequencing Center for Infectious Disease"/>
            <person name="Wu L."/>
            <person name="Ma J."/>
        </authorList>
    </citation>
    <scope>NUCLEOTIDE SEQUENCE [LARGE SCALE GENOMIC DNA]</scope>
    <source>
        <strain evidence="2">CGMCC 4.6946</strain>
    </source>
</reference>
<comment type="caution">
    <text evidence="1">The sequence shown here is derived from an EMBL/GenBank/DDBJ whole genome shotgun (WGS) entry which is preliminary data.</text>
</comment>
<sequence>MSTALTAVLVAPAGAAPADHDIDSAHSLQVVVNKHREPDPAT</sequence>
<dbReference type="RefSeq" id="WP_277552576.1">
    <property type="nucleotide sequence ID" value="NZ_JARAMH010000031.1"/>
</dbReference>
<organism evidence="1 2">
    <name type="scientific">Kocuria oceani</name>
    <dbReference type="NCBI Taxonomy" id="988827"/>
    <lineage>
        <taxon>Bacteria</taxon>
        <taxon>Bacillati</taxon>
        <taxon>Actinomycetota</taxon>
        <taxon>Actinomycetes</taxon>
        <taxon>Micrococcales</taxon>
        <taxon>Micrococcaceae</taxon>
        <taxon>Kocuria</taxon>
    </lineage>
</organism>
<evidence type="ECO:0000313" key="1">
    <source>
        <dbReference type="EMBL" id="MFC4902043.1"/>
    </source>
</evidence>
<keyword evidence="2" id="KW-1185">Reference proteome</keyword>
<dbReference type="EMBL" id="JBHSIW010000002">
    <property type="protein sequence ID" value="MFC4902043.1"/>
    <property type="molecule type" value="Genomic_DNA"/>
</dbReference>
<accession>A0ABV9TDK8</accession>
<name>A0ABV9TDK8_9MICC</name>
<dbReference type="Proteomes" id="UP001595797">
    <property type="component" value="Unassembled WGS sequence"/>
</dbReference>
<protein>
    <submittedName>
        <fullName evidence="1">Uncharacterized protein</fullName>
    </submittedName>
</protein>
<evidence type="ECO:0000313" key="2">
    <source>
        <dbReference type="Proteomes" id="UP001595797"/>
    </source>
</evidence>